<dbReference type="PANTHER" id="PTHR11839:SF22">
    <property type="entry name" value="NUDIX HYDROLASE 26, CHLOROPLASTIC"/>
    <property type="match status" value="1"/>
</dbReference>
<comment type="cofactor">
    <cofactor evidence="4">
        <name>a divalent metal cation</name>
        <dbReference type="ChEBI" id="CHEBI:60240"/>
    </cofactor>
</comment>
<evidence type="ECO:0000313" key="6">
    <source>
        <dbReference type="EMBL" id="MBK1669238.1"/>
    </source>
</evidence>
<protein>
    <recommendedName>
        <fullName evidence="4">RNA pyrophosphohydrolase</fullName>
        <ecNumber evidence="4">3.6.1.-</ecNumber>
    </recommendedName>
    <alternativeName>
        <fullName evidence="4">(Di)nucleoside polyphosphate hydrolase</fullName>
    </alternativeName>
</protein>
<dbReference type="InterPro" id="IPR020084">
    <property type="entry name" value="NUDIX_hydrolase_CS"/>
</dbReference>
<feature type="domain" description="Nudix hydrolase" evidence="5">
    <location>
        <begin position="18"/>
        <end position="160"/>
    </location>
</feature>
<organism evidence="6 7">
    <name type="scientific">Rhodovibrio sodomensis</name>
    <dbReference type="NCBI Taxonomy" id="1088"/>
    <lineage>
        <taxon>Bacteria</taxon>
        <taxon>Pseudomonadati</taxon>
        <taxon>Pseudomonadota</taxon>
        <taxon>Alphaproteobacteria</taxon>
        <taxon>Rhodospirillales</taxon>
        <taxon>Rhodovibrionaceae</taxon>
        <taxon>Rhodovibrio</taxon>
    </lineage>
</organism>
<comment type="similarity">
    <text evidence="4">Belongs to the Nudix hydrolase family. RppH subfamily.</text>
</comment>
<dbReference type="HAMAP" id="MF_00298">
    <property type="entry name" value="Nudix_RppH"/>
    <property type="match status" value="1"/>
</dbReference>
<accession>A0ABS1DG49</accession>
<reference evidence="6 7" key="1">
    <citation type="journal article" date="2020" name="Microorganisms">
        <title>Osmotic Adaptation and Compatible Solute Biosynthesis of Phototrophic Bacteria as Revealed from Genome Analyses.</title>
        <authorList>
            <person name="Imhoff J.F."/>
            <person name="Rahn T."/>
            <person name="Kunzel S."/>
            <person name="Keller A."/>
            <person name="Neulinger S.C."/>
        </authorList>
    </citation>
    <scope>NUCLEOTIDE SEQUENCE [LARGE SCALE GENOMIC DNA]</scope>
    <source>
        <strain evidence="6 7">DSM 9895</strain>
    </source>
</reference>
<dbReference type="NCBIfam" id="NF001936">
    <property type="entry name" value="PRK00714.1-3"/>
    <property type="match status" value="1"/>
</dbReference>
<dbReference type="PANTHER" id="PTHR11839">
    <property type="entry name" value="UDP/ADP-SUGAR PYROPHOSPHATASE"/>
    <property type="match status" value="1"/>
</dbReference>
<sequence>MPEQHAPRPTPEQIERLPYRPCVGLMLLNSRGQVFVAQRVDVRGTAWQMPQGGIDPGESPREAAMRELKEEIGTDSAEILAESAHWHRYDLPAHLIPKVWGGKYRGQTQKWFALRFTGDDAEIDLEAHEQEFQAWCWADVDKLASMIVPFKRDVYDQVIDEFRPVVDRLRGGGAS</sequence>
<keyword evidence="3 4" id="KW-0378">Hydrolase</keyword>
<comment type="cofactor">
    <cofactor evidence="2">
        <name>Mg(2+)</name>
        <dbReference type="ChEBI" id="CHEBI:18420"/>
    </cofactor>
</comment>
<evidence type="ECO:0000259" key="5">
    <source>
        <dbReference type="PROSITE" id="PS51462"/>
    </source>
</evidence>
<dbReference type="EC" id="3.6.1.-" evidence="4"/>
<dbReference type="Gene3D" id="3.90.79.10">
    <property type="entry name" value="Nucleoside Triphosphate Pyrophosphohydrolase"/>
    <property type="match status" value="1"/>
</dbReference>
<dbReference type="InterPro" id="IPR015797">
    <property type="entry name" value="NUDIX_hydrolase-like_dom_sf"/>
</dbReference>
<comment type="function">
    <text evidence="4">Accelerates the degradation of transcripts by removing pyrophosphate from the 5'-end of triphosphorylated RNA, leading to a more labile monophosphorylated state that can stimulate subsequent ribonuclease cleavage.</text>
</comment>
<dbReference type="NCBIfam" id="NF001938">
    <property type="entry name" value="PRK00714.1-5"/>
    <property type="match status" value="1"/>
</dbReference>
<evidence type="ECO:0000313" key="7">
    <source>
        <dbReference type="Proteomes" id="UP001296873"/>
    </source>
</evidence>
<dbReference type="InterPro" id="IPR000086">
    <property type="entry name" value="NUDIX_hydrolase_dom"/>
</dbReference>
<dbReference type="EMBL" id="NRRL01000042">
    <property type="protein sequence ID" value="MBK1669238.1"/>
    <property type="molecule type" value="Genomic_DNA"/>
</dbReference>
<gene>
    <name evidence="4" type="primary">rppH</name>
    <name evidence="4" type="synonym">nudH</name>
    <name evidence="6" type="ORF">CKO28_14465</name>
</gene>
<dbReference type="SUPFAM" id="SSF55811">
    <property type="entry name" value="Nudix"/>
    <property type="match status" value="1"/>
</dbReference>
<dbReference type="PRINTS" id="PR00502">
    <property type="entry name" value="NUDIXFAMILY"/>
</dbReference>
<comment type="cofactor">
    <cofactor evidence="1">
        <name>Mn(2+)</name>
        <dbReference type="ChEBI" id="CHEBI:29035"/>
    </cofactor>
</comment>
<name>A0ABS1DG49_9PROT</name>
<evidence type="ECO:0000256" key="1">
    <source>
        <dbReference type="ARBA" id="ARBA00001936"/>
    </source>
</evidence>
<dbReference type="Proteomes" id="UP001296873">
    <property type="component" value="Unassembled WGS sequence"/>
</dbReference>
<keyword evidence="7" id="KW-1185">Reference proteome</keyword>
<dbReference type="CDD" id="cd03671">
    <property type="entry name" value="NUDIX_Ap4A_hydrolase_plant_like"/>
    <property type="match status" value="1"/>
</dbReference>
<comment type="caution">
    <text evidence="6">The sequence shown here is derived from an EMBL/GenBank/DDBJ whole genome shotgun (WGS) entry which is preliminary data.</text>
</comment>
<evidence type="ECO:0000256" key="3">
    <source>
        <dbReference type="ARBA" id="ARBA00022801"/>
    </source>
</evidence>
<proteinExistence type="inferred from homology"/>
<feature type="short sequence motif" description="Nudix box" evidence="4">
    <location>
        <begin position="52"/>
        <end position="73"/>
    </location>
</feature>
<dbReference type="PROSITE" id="PS00893">
    <property type="entry name" value="NUDIX_BOX"/>
    <property type="match status" value="1"/>
</dbReference>
<dbReference type="InterPro" id="IPR022927">
    <property type="entry name" value="RppH"/>
</dbReference>
<evidence type="ECO:0000256" key="2">
    <source>
        <dbReference type="ARBA" id="ARBA00001946"/>
    </source>
</evidence>
<dbReference type="Pfam" id="PF00293">
    <property type="entry name" value="NUDIX"/>
    <property type="match status" value="1"/>
</dbReference>
<dbReference type="InterPro" id="IPR020476">
    <property type="entry name" value="Nudix_hydrolase"/>
</dbReference>
<dbReference type="PROSITE" id="PS51462">
    <property type="entry name" value="NUDIX"/>
    <property type="match status" value="1"/>
</dbReference>
<evidence type="ECO:0000256" key="4">
    <source>
        <dbReference type="HAMAP-Rule" id="MF_00298"/>
    </source>
</evidence>